<keyword evidence="2" id="KW-1185">Reference proteome</keyword>
<dbReference type="Proteomes" id="UP000002208">
    <property type="component" value="Chromosome"/>
</dbReference>
<dbReference type="OrthoDB" id="71132at2"/>
<dbReference type="KEGG" id="ddr:Deide_13060"/>
<dbReference type="RefSeq" id="WP_012693354.1">
    <property type="nucleotide sequence ID" value="NC_012526.1"/>
</dbReference>
<proteinExistence type="predicted"/>
<dbReference type="PaxDb" id="546414-Deide_13060"/>
<sequence>MNDTTQPRATFRQWEATVTDRECGVTVSRTVYTVTLTRTVVGLQATVDGEAAPLARAVGILQAAHTVILTAQTLEAPTPPTIGKAQASKLHRLLARAGVPTGEHYGFAGAALDRAVYSLAALTETDARQVWRFLQDTHARAA</sequence>
<organism evidence="1 2">
    <name type="scientific">Deinococcus deserti (strain DSM 17065 / CIP 109153 / LMG 22923 / VCD115)</name>
    <dbReference type="NCBI Taxonomy" id="546414"/>
    <lineage>
        <taxon>Bacteria</taxon>
        <taxon>Thermotogati</taxon>
        <taxon>Deinococcota</taxon>
        <taxon>Deinococci</taxon>
        <taxon>Deinococcales</taxon>
        <taxon>Deinococcaceae</taxon>
        <taxon>Deinococcus</taxon>
    </lineage>
</organism>
<dbReference type="AlphaFoldDB" id="C1CVL4"/>
<dbReference type="STRING" id="546414.Deide_13060"/>
<accession>C1CVL4</accession>
<reference evidence="1 2" key="1">
    <citation type="journal article" date="2009" name="PLoS Genet.">
        <title>Alliance of proteomics and genomics to unravel the specificities of Sahara bacterium Deinococcus deserti.</title>
        <authorList>
            <person name="de Groot A."/>
            <person name="Dulermo R."/>
            <person name="Ortet P."/>
            <person name="Blanchard L."/>
            <person name="Guerin P."/>
            <person name="Fernandez B."/>
            <person name="Vacherie B."/>
            <person name="Dossat C."/>
            <person name="Jolivet E."/>
            <person name="Siguier P."/>
            <person name="Chandler M."/>
            <person name="Barakat M."/>
            <person name="Dedieu A."/>
            <person name="Barbe V."/>
            <person name="Heulin T."/>
            <person name="Sommer S."/>
            <person name="Achouak W."/>
            <person name="Armengaud J."/>
        </authorList>
    </citation>
    <scope>NUCLEOTIDE SEQUENCE [LARGE SCALE GENOMIC DNA]</scope>
    <source>
        <strain evidence="2">DSM 17065 / CIP 109153 / LMG 22923 / VCD115</strain>
    </source>
</reference>
<evidence type="ECO:0000313" key="2">
    <source>
        <dbReference type="Proteomes" id="UP000002208"/>
    </source>
</evidence>
<name>C1CVL4_DEIDV</name>
<dbReference type="EMBL" id="CP001114">
    <property type="protein sequence ID" value="ACO46231.1"/>
    <property type="molecule type" value="Genomic_DNA"/>
</dbReference>
<gene>
    <name evidence="1" type="ordered locus">Deide_13060</name>
</gene>
<protein>
    <submittedName>
        <fullName evidence="1">Uncharacterized protein</fullName>
    </submittedName>
</protein>
<dbReference type="HOGENOM" id="CLU_1812597_0_0_0"/>
<evidence type="ECO:0000313" key="1">
    <source>
        <dbReference type="EMBL" id="ACO46231.1"/>
    </source>
</evidence>